<sequence length="185" mass="22165">MDINCQLNSFEIPEIPRSIIIKSYIKGISSRRNFAKEEDQRLSYLVERYGTNNWEMIASMMPLRNARQCRDRFRNYLSPKINLKKWSEEEDLLLIYKYKELGPKWVQISKYFDGRSDNNLKNRWYTHLKKKCEETEKSKLEDSIDLGSQIYVYEDIEQLFFDSENNSEILSDAPIDQTNFPLCFD</sequence>
<dbReference type="PANTHER" id="PTHR45614:SF253">
    <property type="entry name" value="CHROMOSOME UNDETERMINED SCAFFOLD_38, WHOLE GENOME SHOTGUN SEQUENCE"/>
    <property type="match status" value="1"/>
</dbReference>
<dbReference type="EMBL" id="JAPFFF010000021">
    <property type="protein sequence ID" value="KAK8854461.1"/>
    <property type="molecule type" value="Genomic_DNA"/>
</dbReference>
<dbReference type="InterPro" id="IPR017930">
    <property type="entry name" value="Myb_dom"/>
</dbReference>
<dbReference type="Pfam" id="PF13921">
    <property type="entry name" value="Myb_DNA-bind_6"/>
    <property type="match status" value="1"/>
</dbReference>
<proteinExistence type="predicted"/>
<evidence type="ECO:0008006" key="5">
    <source>
        <dbReference type="Google" id="ProtNLM"/>
    </source>
</evidence>
<name>A0ABR2HZ27_9EUKA</name>
<keyword evidence="4" id="KW-1185">Reference proteome</keyword>
<feature type="domain" description="Myb-like" evidence="1">
    <location>
        <begin position="31"/>
        <end position="77"/>
    </location>
</feature>
<reference evidence="3 4" key="1">
    <citation type="submission" date="2024-04" db="EMBL/GenBank/DDBJ databases">
        <title>Tritrichomonas musculus Genome.</title>
        <authorList>
            <person name="Alves-Ferreira E."/>
            <person name="Grigg M."/>
            <person name="Lorenzi H."/>
            <person name="Galac M."/>
        </authorList>
    </citation>
    <scope>NUCLEOTIDE SEQUENCE [LARGE SCALE GENOMIC DNA]</scope>
    <source>
        <strain evidence="3 4">EAF2021</strain>
    </source>
</reference>
<dbReference type="CDD" id="cd00167">
    <property type="entry name" value="SANT"/>
    <property type="match status" value="2"/>
</dbReference>
<dbReference type="PROSITE" id="PS50090">
    <property type="entry name" value="MYB_LIKE"/>
    <property type="match status" value="2"/>
</dbReference>
<evidence type="ECO:0000313" key="4">
    <source>
        <dbReference type="Proteomes" id="UP001470230"/>
    </source>
</evidence>
<feature type="domain" description="HTH myb-type" evidence="2">
    <location>
        <begin position="78"/>
        <end position="132"/>
    </location>
</feature>
<feature type="domain" description="HTH myb-type" evidence="2">
    <location>
        <begin position="31"/>
        <end position="77"/>
    </location>
</feature>
<evidence type="ECO:0000313" key="3">
    <source>
        <dbReference type="EMBL" id="KAK8854461.1"/>
    </source>
</evidence>
<comment type="caution">
    <text evidence="3">The sequence shown here is derived from an EMBL/GenBank/DDBJ whole genome shotgun (WGS) entry which is preliminary data.</text>
</comment>
<feature type="domain" description="Myb-like" evidence="1">
    <location>
        <begin position="78"/>
        <end position="128"/>
    </location>
</feature>
<dbReference type="SMART" id="SM00717">
    <property type="entry name" value="SANT"/>
    <property type="match status" value="2"/>
</dbReference>
<protein>
    <recommendedName>
        <fullName evidence="5">Myb-like DNA-binding domain containing protein</fullName>
    </recommendedName>
</protein>
<evidence type="ECO:0000259" key="1">
    <source>
        <dbReference type="PROSITE" id="PS50090"/>
    </source>
</evidence>
<organism evidence="3 4">
    <name type="scientific">Tritrichomonas musculus</name>
    <dbReference type="NCBI Taxonomy" id="1915356"/>
    <lineage>
        <taxon>Eukaryota</taxon>
        <taxon>Metamonada</taxon>
        <taxon>Parabasalia</taxon>
        <taxon>Tritrichomonadida</taxon>
        <taxon>Tritrichomonadidae</taxon>
        <taxon>Tritrichomonas</taxon>
    </lineage>
</organism>
<dbReference type="InterPro" id="IPR009057">
    <property type="entry name" value="Homeodomain-like_sf"/>
</dbReference>
<dbReference type="PROSITE" id="PS51294">
    <property type="entry name" value="HTH_MYB"/>
    <property type="match status" value="2"/>
</dbReference>
<dbReference type="SUPFAM" id="SSF46689">
    <property type="entry name" value="Homeodomain-like"/>
    <property type="match status" value="1"/>
</dbReference>
<dbReference type="InterPro" id="IPR001005">
    <property type="entry name" value="SANT/Myb"/>
</dbReference>
<dbReference type="Gene3D" id="1.10.10.60">
    <property type="entry name" value="Homeodomain-like"/>
    <property type="match status" value="2"/>
</dbReference>
<dbReference type="PANTHER" id="PTHR45614">
    <property type="entry name" value="MYB PROTEIN-RELATED"/>
    <property type="match status" value="1"/>
</dbReference>
<accession>A0ABR2HZ27</accession>
<gene>
    <name evidence="3" type="ORF">M9Y10_017025</name>
</gene>
<dbReference type="Proteomes" id="UP001470230">
    <property type="component" value="Unassembled WGS sequence"/>
</dbReference>
<evidence type="ECO:0000259" key="2">
    <source>
        <dbReference type="PROSITE" id="PS51294"/>
    </source>
</evidence>
<dbReference type="InterPro" id="IPR050560">
    <property type="entry name" value="MYB_TF"/>
</dbReference>